<gene>
    <name evidence="1" type="ORF">LTRI10_LOCUS51996</name>
</gene>
<name>A0AAV2GQV9_9ROSI</name>
<keyword evidence="2" id="KW-1185">Reference proteome</keyword>
<proteinExistence type="predicted"/>
<evidence type="ECO:0000313" key="1">
    <source>
        <dbReference type="EMBL" id="CAL1412722.1"/>
    </source>
</evidence>
<protein>
    <submittedName>
        <fullName evidence="1">Uncharacterized protein</fullName>
    </submittedName>
</protein>
<organism evidence="1 2">
    <name type="scientific">Linum trigynum</name>
    <dbReference type="NCBI Taxonomy" id="586398"/>
    <lineage>
        <taxon>Eukaryota</taxon>
        <taxon>Viridiplantae</taxon>
        <taxon>Streptophyta</taxon>
        <taxon>Embryophyta</taxon>
        <taxon>Tracheophyta</taxon>
        <taxon>Spermatophyta</taxon>
        <taxon>Magnoliopsida</taxon>
        <taxon>eudicotyledons</taxon>
        <taxon>Gunneridae</taxon>
        <taxon>Pentapetalae</taxon>
        <taxon>rosids</taxon>
        <taxon>fabids</taxon>
        <taxon>Malpighiales</taxon>
        <taxon>Linaceae</taxon>
        <taxon>Linum</taxon>
    </lineage>
</organism>
<evidence type="ECO:0000313" key="2">
    <source>
        <dbReference type="Proteomes" id="UP001497516"/>
    </source>
</evidence>
<dbReference type="Proteomes" id="UP001497516">
    <property type="component" value="Chromosome 9"/>
</dbReference>
<accession>A0AAV2GQV9</accession>
<dbReference type="AlphaFoldDB" id="A0AAV2GQV9"/>
<reference evidence="1 2" key="1">
    <citation type="submission" date="2024-04" db="EMBL/GenBank/DDBJ databases">
        <authorList>
            <person name="Fracassetti M."/>
        </authorList>
    </citation>
    <scope>NUCLEOTIDE SEQUENCE [LARGE SCALE GENOMIC DNA]</scope>
</reference>
<sequence>MDSEKTNVVSAKLDGKNFPILKFQFQSYVSDRRLLIILLGQSLLATTINPEKDQDDWAASNAQLVSWLLGLVDVATCLSLHHFAFDHEMWAHIGCLHSQNNASR</sequence>
<dbReference type="EMBL" id="OZ034822">
    <property type="protein sequence ID" value="CAL1412722.1"/>
    <property type="molecule type" value="Genomic_DNA"/>
</dbReference>